<evidence type="ECO:0000313" key="3">
    <source>
        <dbReference type="Proteomes" id="UP000045285"/>
    </source>
</evidence>
<keyword evidence="3" id="KW-1185">Reference proteome</keyword>
<reference evidence="3" key="1">
    <citation type="submission" date="2014-08" db="EMBL/GenBank/DDBJ databases">
        <authorList>
            <person name="Moulin L."/>
        </authorList>
    </citation>
    <scope>NUCLEOTIDE SEQUENCE [LARGE SCALE GENOMIC DNA]</scope>
</reference>
<evidence type="ECO:0000313" key="2">
    <source>
        <dbReference type="EMBL" id="CDX12345.1"/>
    </source>
</evidence>
<keyword evidence="2" id="KW-0032">Aminotransferase</keyword>
<proteinExistence type="predicted"/>
<dbReference type="STRING" id="69974.MPLDJ20_100018"/>
<dbReference type="SUPFAM" id="SSF53383">
    <property type="entry name" value="PLP-dependent transferases"/>
    <property type="match status" value="1"/>
</dbReference>
<dbReference type="InterPro" id="IPR004839">
    <property type="entry name" value="Aminotransferase_I/II_large"/>
</dbReference>
<dbReference type="PANTHER" id="PTHR46577">
    <property type="entry name" value="HTH-TYPE TRANSCRIPTIONAL REGULATORY PROTEIN GABR"/>
    <property type="match status" value="1"/>
</dbReference>
<dbReference type="PANTHER" id="PTHR46577:SF1">
    <property type="entry name" value="HTH-TYPE TRANSCRIPTIONAL REGULATORY PROTEIN GABR"/>
    <property type="match status" value="1"/>
</dbReference>
<dbReference type="GO" id="GO:0030170">
    <property type="term" value="F:pyridoxal phosphate binding"/>
    <property type="evidence" value="ECO:0007669"/>
    <property type="project" value="InterPro"/>
</dbReference>
<keyword evidence="2" id="KW-0808">Transferase</keyword>
<dbReference type="InterPro" id="IPR051446">
    <property type="entry name" value="HTH_trans_reg/aminotransferase"/>
</dbReference>
<dbReference type="CDD" id="cd00609">
    <property type="entry name" value="AAT_like"/>
    <property type="match status" value="1"/>
</dbReference>
<dbReference type="InterPro" id="IPR015421">
    <property type="entry name" value="PyrdxlP-dep_Trfase_major"/>
</dbReference>
<dbReference type="InterPro" id="IPR015424">
    <property type="entry name" value="PyrdxlP-dep_Trfase"/>
</dbReference>
<sequence length="374" mass="40336">MSRPQTSAIDLSTALPPCPSFLGEALSRSLVELASQSQLHWRIRKNRPGGEERDRQIGSIWISPRVGEILPADRILVTNGTQNALVVILQHLCKPGDVIVAEKLAYLLIRPIALSLGLIVIGVEMDAEGVEPAALEAVCRRASPKLLYCTPTVQNPTTAVMSARRRAEIVRVARAHNIAIIEDDVLGRLHPEAPPSLYAHAPDTTWYIMSVSKCFAMGLRLAYLALPEGLAAANVLRPHLRSSSMFANSLSCELVAHWIEGDNARQIVNTARVEVTARQQLAIQHLGRSGAKTVPGALHLWIELPPKASCDAVVEAALAAGVQIRSARVFSVDDQPPPNAIRVAITGPQDHAQLHAGLSIVAEILSAHLSHDPP</sequence>
<name>A0A090EZ53_MESPL</name>
<evidence type="ECO:0000259" key="1">
    <source>
        <dbReference type="Pfam" id="PF00155"/>
    </source>
</evidence>
<dbReference type="Gene3D" id="3.40.640.10">
    <property type="entry name" value="Type I PLP-dependent aspartate aminotransferase-like (Major domain)"/>
    <property type="match status" value="1"/>
</dbReference>
<gene>
    <name evidence="2" type="ORF">MPL3356_110455</name>
</gene>
<dbReference type="InterPro" id="IPR015422">
    <property type="entry name" value="PyrdxlP-dep_Trfase_small"/>
</dbReference>
<dbReference type="EC" id="2.6.1.39" evidence="2"/>
<dbReference type="Proteomes" id="UP000045285">
    <property type="component" value="Unassembled WGS sequence"/>
</dbReference>
<accession>A0A090EZ53</accession>
<dbReference type="GO" id="GO:0047536">
    <property type="term" value="F:2-aminoadipate transaminase activity"/>
    <property type="evidence" value="ECO:0007669"/>
    <property type="project" value="UniProtKB-EC"/>
</dbReference>
<feature type="domain" description="Aminotransferase class I/classII large" evidence="1">
    <location>
        <begin position="71"/>
        <end position="348"/>
    </location>
</feature>
<protein>
    <submittedName>
        <fullName evidence="2">Putative 2-aminoadipate transaminase</fullName>
        <ecNumber evidence="2">2.6.1.39</ecNumber>
    </submittedName>
</protein>
<dbReference type="AlphaFoldDB" id="A0A090EZ53"/>
<dbReference type="Gene3D" id="3.90.1150.10">
    <property type="entry name" value="Aspartate Aminotransferase, domain 1"/>
    <property type="match status" value="1"/>
</dbReference>
<dbReference type="Pfam" id="PF00155">
    <property type="entry name" value="Aminotran_1_2"/>
    <property type="match status" value="1"/>
</dbReference>
<organism evidence="2 3">
    <name type="scientific">Mesorhizobium plurifarium</name>
    <dbReference type="NCBI Taxonomy" id="69974"/>
    <lineage>
        <taxon>Bacteria</taxon>
        <taxon>Pseudomonadati</taxon>
        <taxon>Pseudomonadota</taxon>
        <taxon>Alphaproteobacteria</taxon>
        <taxon>Hyphomicrobiales</taxon>
        <taxon>Phyllobacteriaceae</taxon>
        <taxon>Mesorhizobium</taxon>
    </lineage>
</organism>
<dbReference type="EMBL" id="CCMZ01000003">
    <property type="protein sequence ID" value="CDX12345.1"/>
    <property type="molecule type" value="Genomic_DNA"/>
</dbReference>